<proteinExistence type="predicted"/>
<dbReference type="GO" id="GO:0003677">
    <property type="term" value="F:DNA binding"/>
    <property type="evidence" value="ECO:0007669"/>
    <property type="project" value="InterPro"/>
</dbReference>
<dbReference type="PANTHER" id="PTHR34293:SF1">
    <property type="entry name" value="HTH-TYPE TRANSCRIPTIONAL REGULATOR TRMBL2"/>
    <property type="match status" value="1"/>
</dbReference>
<dbReference type="InterPro" id="IPR036388">
    <property type="entry name" value="WH-like_DNA-bd_sf"/>
</dbReference>
<dbReference type="CDD" id="cd06170">
    <property type="entry name" value="LuxR_C_like"/>
    <property type="match status" value="1"/>
</dbReference>
<dbReference type="GO" id="GO:0006355">
    <property type="term" value="P:regulation of DNA-templated transcription"/>
    <property type="evidence" value="ECO:0007669"/>
    <property type="project" value="InterPro"/>
</dbReference>
<evidence type="ECO:0000313" key="4">
    <source>
        <dbReference type="Proteomes" id="UP000676325"/>
    </source>
</evidence>
<dbReference type="SUPFAM" id="SSF46894">
    <property type="entry name" value="C-terminal effector domain of the bipartite response regulators"/>
    <property type="match status" value="1"/>
</dbReference>
<dbReference type="SMART" id="SM00421">
    <property type="entry name" value="HTH_LUXR"/>
    <property type="match status" value="1"/>
</dbReference>
<feature type="compositionally biased region" description="Basic and acidic residues" evidence="1">
    <location>
        <begin position="273"/>
        <end position="287"/>
    </location>
</feature>
<feature type="region of interest" description="Disordered" evidence="1">
    <location>
        <begin position="261"/>
        <end position="287"/>
    </location>
</feature>
<dbReference type="InterPro" id="IPR051797">
    <property type="entry name" value="TrmB-like"/>
</dbReference>
<dbReference type="EMBL" id="JAGSOH010000132">
    <property type="protein sequence ID" value="MBR7830430.1"/>
    <property type="molecule type" value="Genomic_DNA"/>
</dbReference>
<dbReference type="Pfam" id="PF00196">
    <property type="entry name" value="GerE"/>
    <property type="match status" value="1"/>
</dbReference>
<name>A0A941IJ75_9ACTN</name>
<reference evidence="3" key="1">
    <citation type="submission" date="2021-04" db="EMBL/GenBank/DDBJ databases">
        <title>Genome based classification of Actinospica acidithermotolerans sp. nov., an actinobacterium isolated from an Indonesian hot spring.</title>
        <authorList>
            <person name="Kusuma A.B."/>
            <person name="Putra K.E."/>
            <person name="Nafisah S."/>
            <person name="Loh J."/>
            <person name="Nouioui I."/>
            <person name="Goodfellow M."/>
        </authorList>
    </citation>
    <scope>NUCLEOTIDE SEQUENCE</scope>
    <source>
        <strain evidence="3">MGRD01-02</strain>
    </source>
</reference>
<dbReference type="PANTHER" id="PTHR34293">
    <property type="entry name" value="HTH-TYPE TRANSCRIPTIONAL REGULATOR TRMBL2"/>
    <property type="match status" value="1"/>
</dbReference>
<accession>A0A941IJ75</accession>
<comment type="caution">
    <text evidence="3">The sequence shown here is derived from an EMBL/GenBank/DDBJ whole genome shotgun (WGS) entry which is preliminary data.</text>
</comment>
<dbReference type="InterPro" id="IPR000792">
    <property type="entry name" value="Tscrpt_reg_LuxR_C"/>
</dbReference>
<dbReference type="Proteomes" id="UP000676325">
    <property type="component" value="Unassembled WGS sequence"/>
</dbReference>
<feature type="domain" description="HTH luxR-type" evidence="2">
    <location>
        <begin position="287"/>
        <end position="345"/>
    </location>
</feature>
<dbReference type="InterPro" id="IPR016032">
    <property type="entry name" value="Sig_transdc_resp-reg_C-effctor"/>
</dbReference>
<keyword evidence="4" id="KW-1185">Reference proteome</keyword>
<dbReference type="PROSITE" id="PS50043">
    <property type="entry name" value="HTH_LUXR_2"/>
    <property type="match status" value="1"/>
</dbReference>
<organism evidence="3 4">
    <name type="scientific">Actinospica acidithermotolerans</name>
    <dbReference type="NCBI Taxonomy" id="2828514"/>
    <lineage>
        <taxon>Bacteria</taxon>
        <taxon>Bacillati</taxon>
        <taxon>Actinomycetota</taxon>
        <taxon>Actinomycetes</taxon>
        <taxon>Catenulisporales</taxon>
        <taxon>Actinospicaceae</taxon>
        <taxon>Actinospica</taxon>
    </lineage>
</organism>
<evidence type="ECO:0000313" key="3">
    <source>
        <dbReference type="EMBL" id="MBR7830430.1"/>
    </source>
</evidence>
<evidence type="ECO:0000256" key="1">
    <source>
        <dbReference type="SAM" id="MobiDB-lite"/>
    </source>
</evidence>
<protein>
    <submittedName>
        <fullName evidence="3">Helix-turn-helix domain-containing protein</fullName>
    </submittedName>
</protein>
<dbReference type="AlphaFoldDB" id="A0A941IJ75"/>
<dbReference type="Gene3D" id="1.10.10.10">
    <property type="entry name" value="Winged helix-like DNA-binding domain superfamily/Winged helix DNA-binding domain"/>
    <property type="match status" value="2"/>
</dbReference>
<evidence type="ECO:0000259" key="2">
    <source>
        <dbReference type="PROSITE" id="PS50043"/>
    </source>
</evidence>
<gene>
    <name evidence="3" type="ORF">KDK95_29285</name>
</gene>
<sequence length="347" mass="37172">MSTEVAEPPQGGPADALSRSEESVYLGLCRKGAASAEELAAAEHLHLDAVFQALLGLRIRGLVRGPALDGRATWRALAPDLALESTLARRERSERTARDALTRLLDGYLRERGQRDPVAAGLVEVVTGLDSIGEVWATLQAGARSSVDVFDKPPFVQSDDEDPAPEIEMLARGVKARGVYERASLLDPAKLAEVQEMITAGETAVMVPELPFKLAVVDRRRALLPLGAGTELTAALIVRPSPLLDALIEVFETQWARGMPVPRPAGRTGARAEGQDAGREAAPDAEGRSAWEGLLTMLSAGMTDEAIARQLGVSARTVQRRISDLMETLGSRNRFQAGVQAVRHGLL</sequence>
<dbReference type="RefSeq" id="WP_212521556.1">
    <property type="nucleotide sequence ID" value="NZ_JAGSOH010000132.1"/>
</dbReference>